<evidence type="ECO:0000259" key="9">
    <source>
        <dbReference type="PROSITE" id="PS50206"/>
    </source>
</evidence>
<dbReference type="InterPro" id="IPR035810">
    <property type="entry name" value="PEBP_euk"/>
</dbReference>
<proteinExistence type="inferred from homology"/>
<dbReference type="GO" id="GO:0005634">
    <property type="term" value="C:nucleus"/>
    <property type="evidence" value="ECO:0007669"/>
    <property type="project" value="TreeGrafter"/>
</dbReference>
<organism evidence="10 11">
    <name type="scientific">Odynerus spinipes</name>
    <dbReference type="NCBI Taxonomy" id="1348599"/>
    <lineage>
        <taxon>Eukaryota</taxon>
        <taxon>Metazoa</taxon>
        <taxon>Ecdysozoa</taxon>
        <taxon>Arthropoda</taxon>
        <taxon>Hexapoda</taxon>
        <taxon>Insecta</taxon>
        <taxon>Pterygota</taxon>
        <taxon>Neoptera</taxon>
        <taxon>Endopterygota</taxon>
        <taxon>Hymenoptera</taxon>
        <taxon>Apocrita</taxon>
        <taxon>Aculeata</taxon>
        <taxon>Vespoidea</taxon>
        <taxon>Vespidae</taxon>
        <taxon>Eumeninae</taxon>
        <taxon>Odynerus</taxon>
    </lineage>
</organism>
<reference evidence="10" key="1">
    <citation type="submission" date="2021-08" db="EMBL/GenBank/DDBJ databases">
        <authorList>
            <person name="Misof B."/>
            <person name="Oliver O."/>
            <person name="Podsiadlowski L."/>
            <person name="Donath A."/>
            <person name="Peters R."/>
            <person name="Mayer C."/>
            <person name="Rust J."/>
            <person name="Gunkel S."/>
            <person name="Lesny P."/>
            <person name="Martin S."/>
            <person name="Oeyen J.P."/>
            <person name="Petersen M."/>
            <person name="Panagiotis P."/>
            <person name="Wilbrandt J."/>
            <person name="Tanja T."/>
        </authorList>
    </citation>
    <scope>NUCLEOTIDE SEQUENCE</scope>
    <source>
        <strain evidence="10">GBR_01_08_01A</strain>
        <tissue evidence="10">Thorax + abdomen</tissue>
    </source>
</reference>
<keyword evidence="11" id="KW-1185">Reference proteome</keyword>
<dbReference type="GO" id="GO:0051301">
    <property type="term" value="P:cell division"/>
    <property type="evidence" value="ECO:0007669"/>
    <property type="project" value="UniProtKB-KW"/>
</dbReference>
<dbReference type="GO" id="GO:0005737">
    <property type="term" value="C:cytoplasm"/>
    <property type="evidence" value="ECO:0007669"/>
    <property type="project" value="TreeGrafter"/>
</dbReference>
<dbReference type="PANTHER" id="PTHR10828">
    <property type="entry name" value="M-PHASE INDUCER PHOSPHATASE DUAL SPECIFICITY PHOSPHATASE CDC25"/>
    <property type="match status" value="1"/>
</dbReference>
<dbReference type="EC" id="3.1.3.48" evidence="2"/>
<evidence type="ECO:0000256" key="6">
    <source>
        <dbReference type="ARBA" id="ARBA00023306"/>
    </source>
</evidence>
<keyword evidence="6" id="KW-0131">Cell cycle</keyword>
<dbReference type="InterPro" id="IPR001763">
    <property type="entry name" value="Rhodanese-like_dom"/>
</dbReference>
<dbReference type="AlphaFoldDB" id="A0AAD9RZN1"/>
<dbReference type="Gene3D" id="3.90.280.10">
    <property type="entry name" value="PEBP-like"/>
    <property type="match status" value="1"/>
</dbReference>
<comment type="similarity">
    <text evidence="1">Belongs to the MPI phosphatase family.</text>
</comment>
<dbReference type="Gene3D" id="3.40.250.10">
    <property type="entry name" value="Rhodanese-like domain"/>
    <property type="match status" value="1"/>
</dbReference>
<dbReference type="PANTHER" id="PTHR10828:SF76">
    <property type="entry name" value="M-PHASE INDUCER PHOSPHATASE"/>
    <property type="match status" value="1"/>
</dbReference>
<dbReference type="EMBL" id="JAIFRP010000006">
    <property type="protein sequence ID" value="KAK2588111.1"/>
    <property type="molecule type" value="Genomic_DNA"/>
</dbReference>
<evidence type="ECO:0000256" key="2">
    <source>
        <dbReference type="ARBA" id="ARBA00013064"/>
    </source>
</evidence>
<dbReference type="Pfam" id="PF00581">
    <property type="entry name" value="Rhodanese"/>
    <property type="match status" value="1"/>
</dbReference>
<protein>
    <recommendedName>
        <fullName evidence="2">protein-tyrosine-phosphatase</fullName>
        <ecNumber evidence="2">3.1.3.48</ecNumber>
    </recommendedName>
</protein>
<dbReference type="InterPro" id="IPR000751">
    <property type="entry name" value="MPI_Phosphatase"/>
</dbReference>
<dbReference type="InterPro" id="IPR036873">
    <property type="entry name" value="Rhodanese-like_dom_sf"/>
</dbReference>
<comment type="caution">
    <text evidence="10">The sequence shown here is derived from an EMBL/GenBank/DDBJ whole genome shotgun (WGS) entry which is preliminary data.</text>
</comment>
<dbReference type="InterPro" id="IPR036610">
    <property type="entry name" value="PEBP-like_sf"/>
</dbReference>
<evidence type="ECO:0000256" key="5">
    <source>
        <dbReference type="ARBA" id="ARBA00022912"/>
    </source>
</evidence>
<comment type="catalytic activity">
    <reaction evidence="7">
        <text>O-phospho-L-tyrosyl-[protein] + H2O = L-tyrosyl-[protein] + phosphate</text>
        <dbReference type="Rhea" id="RHEA:10684"/>
        <dbReference type="Rhea" id="RHEA-COMP:10136"/>
        <dbReference type="Rhea" id="RHEA-COMP:20101"/>
        <dbReference type="ChEBI" id="CHEBI:15377"/>
        <dbReference type="ChEBI" id="CHEBI:43474"/>
        <dbReference type="ChEBI" id="CHEBI:46858"/>
        <dbReference type="ChEBI" id="CHEBI:61978"/>
        <dbReference type="EC" id="3.1.3.48"/>
    </reaction>
</comment>
<evidence type="ECO:0000256" key="3">
    <source>
        <dbReference type="ARBA" id="ARBA00022618"/>
    </source>
</evidence>
<dbReference type="GO" id="GO:0004725">
    <property type="term" value="F:protein tyrosine phosphatase activity"/>
    <property type="evidence" value="ECO:0007669"/>
    <property type="project" value="UniProtKB-EC"/>
</dbReference>
<reference evidence="10" key="2">
    <citation type="journal article" date="2023" name="Commun. Biol.">
        <title>Intrasexual cuticular hydrocarbon dimorphism in a wasp sheds light on hydrocarbon biosynthesis genes in Hymenoptera.</title>
        <authorList>
            <person name="Moris V.C."/>
            <person name="Podsiadlowski L."/>
            <person name="Martin S."/>
            <person name="Oeyen J.P."/>
            <person name="Donath A."/>
            <person name="Petersen M."/>
            <person name="Wilbrandt J."/>
            <person name="Misof B."/>
            <person name="Liedtke D."/>
            <person name="Thamm M."/>
            <person name="Scheiner R."/>
            <person name="Schmitt T."/>
            <person name="Niehuis O."/>
        </authorList>
    </citation>
    <scope>NUCLEOTIDE SEQUENCE</scope>
    <source>
        <strain evidence="10">GBR_01_08_01A</strain>
    </source>
</reference>
<accession>A0AAD9RZN1</accession>
<feature type="region of interest" description="Disordered" evidence="8">
    <location>
        <begin position="271"/>
        <end position="307"/>
    </location>
</feature>
<dbReference type="PRINTS" id="PR00716">
    <property type="entry name" value="MPIPHPHTASE"/>
</dbReference>
<feature type="region of interest" description="Disordered" evidence="8">
    <location>
        <begin position="214"/>
        <end position="247"/>
    </location>
</feature>
<feature type="compositionally biased region" description="Polar residues" evidence="8">
    <location>
        <begin position="50"/>
        <end position="64"/>
    </location>
</feature>
<dbReference type="GO" id="GO:0010256">
    <property type="term" value="P:endomembrane system organization"/>
    <property type="evidence" value="ECO:0007669"/>
    <property type="project" value="UniProtKB-ARBA"/>
</dbReference>
<evidence type="ECO:0000256" key="7">
    <source>
        <dbReference type="ARBA" id="ARBA00051722"/>
    </source>
</evidence>
<dbReference type="GO" id="GO:0009794">
    <property type="term" value="P:regulation of mitotic cell cycle, embryonic"/>
    <property type="evidence" value="ECO:0007669"/>
    <property type="project" value="UniProtKB-ARBA"/>
</dbReference>
<dbReference type="GO" id="GO:0010971">
    <property type="term" value="P:positive regulation of G2/M transition of mitotic cell cycle"/>
    <property type="evidence" value="ECO:0007669"/>
    <property type="project" value="TreeGrafter"/>
</dbReference>
<dbReference type="Pfam" id="PF01161">
    <property type="entry name" value="PBP"/>
    <property type="match status" value="1"/>
</dbReference>
<dbReference type="GO" id="GO:0000086">
    <property type="term" value="P:G2/M transition of mitotic cell cycle"/>
    <property type="evidence" value="ECO:0007669"/>
    <property type="project" value="TreeGrafter"/>
</dbReference>
<gene>
    <name evidence="10" type="ORF">KPH14_004167</name>
</gene>
<evidence type="ECO:0000313" key="11">
    <source>
        <dbReference type="Proteomes" id="UP001258017"/>
    </source>
</evidence>
<keyword evidence="4" id="KW-0378">Hydrolase</keyword>
<dbReference type="SUPFAM" id="SSF52821">
    <property type="entry name" value="Rhodanese/Cell cycle control phosphatase"/>
    <property type="match status" value="1"/>
</dbReference>
<dbReference type="SMART" id="SM00450">
    <property type="entry name" value="RHOD"/>
    <property type="match status" value="1"/>
</dbReference>
<evidence type="ECO:0000256" key="4">
    <source>
        <dbReference type="ARBA" id="ARBA00022801"/>
    </source>
</evidence>
<evidence type="ECO:0000313" key="10">
    <source>
        <dbReference type="EMBL" id="KAK2588111.1"/>
    </source>
</evidence>
<dbReference type="Proteomes" id="UP001258017">
    <property type="component" value="Unassembled WGS sequence"/>
</dbReference>
<name>A0AAD9RZN1_9HYME</name>
<feature type="compositionally biased region" description="Polar residues" evidence="8">
    <location>
        <begin position="130"/>
        <end position="140"/>
    </location>
</feature>
<dbReference type="InterPro" id="IPR008914">
    <property type="entry name" value="PEBP"/>
</dbReference>
<dbReference type="SUPFAM" id="SSF49777">
    <property type="entry name" value="PEBP-like"/>
    <property type="match status" value="1"/>
</dbReference>
<dbReference type="FunFam" id="3.40.250.10:FF:000036">
    <property type="entry name" value="M-phase inducer phosphatase"/>
    <property type="match status" value="1"/>
</dbReference>
<dbReference type="CDD" id="cd01530">
    <property type="entry name" value="Cdc25"/>
    <property type="match status" value="1"/>
</dbReference>
<keyword evidence="5" id="KW-0904">Protein phosphatase</keyword>
<sequence length="781" mass="87919">MLREAIMDSCEVCQCTSLFKNAFRIKNTPESVINSKPKSRRLLGMASRRFSSPETVSPSINKENGTIGRNCHNSSPQKIAGSKRLRCPLEDCDSNSQDSGYGASYHERDSRDGFQFAEPLGVAPRRMSVESRSPMQSPVRSSPHRQRSIRPSIFRSLSSGYESMDDGFNDLIDIDTLDDATLLPNGITSLLSGNIVGSDMKMECDITTTPEFARTKTTRPLRRSLSLQNESTEKRHPTTPQSSLSKVRSCLFRSPTATCSTAELSFDDNTRNSHYSIVDSPPLRSFKRPGPPSEASPKLVKRSRKSASFQNIPDEVDSAILPRPAVPIVAEIGLKLVKKSRKSNSFQDIPEEIESCCPVLSVKPSLQRSFSETEAHAIIKSAIHRSTTDADLTGDFSKPCILPLAEGRHEDLKSISADTLAGLMRGDFDNHIDSFTIVDCRYPYEYDGGHIQGALNLYSKDLIEQHLLDPLTHAPRIQPDSSKRSILVFHCEFSWERGPNLSRFLRNIDRQRNKEHYPALHYPEVYLLHGGYEQFYKEQRDLCSPQGYRPMRDPNHEADLRQFRSKSKSWQGDRPLGDKPKVNLTARTNLKRLGSNTSARVLRARISSLIAKRPVLEIGTRLLSSMADTLQKHGVVPDVIDKVKDLPTVKWAADPNTFYTLCMTDPDAPSRKEPKFREWHHWLVGNILGNDISKGETLSEYIGSGPPQGTGLHRYVFLLYKQSQKLTFDEKRLTNKSGENRGKFSIRKFASKYNLGDPIAANMFQAEYDDYVPILYKQLGD</sequence>
<dbReference type="GO" id="GO:0110032">
    <property type="term" value="P:positive regulation of G2/MI transition of meiotic cell cycle"/>
    <property type="evidence" value="ECO:0007669"/>
    <property type="project" value="TreeGrafter"/>
</dbReference>
<keyword evidence="3" id="KW-0132">Cell division</keyword>
<dbReference type="GO" id="GO:0032502">
    <property type="term" value="P:developmental process"/>
    <property type="evidence" value="ECO:0007669"/>
    <property type="project" value="UniProtKB-ARBA"/>
</dbReference>
<dbReference type="PROSITE" id="PS50206">
    <property type="entry name" value="RHODANESE_3"/>
    <property type="match status" value="1"/>
</dbReference>
<feature type="domain" description="Rhodanese" evidence="9">
    <location>
        <begin position="431"/>
        <end position="544"/>
    </location>
</feature>
<evidence type="ECO:0000256" key="1">
    <source>
        <dbReference type="ARBA" id="ARBA00011065"/>
    </source>
</evidence>
<feature type="region of interest" description="Disordered" evidence="8">
    <location>
        <begin position="50"/>
        <end position="79"/>
    </location>
</feature>
<evidence type="ECO:0000256" key="8">
    <source>
        <dbReference type="SAM" id="MobiDB-lite"/>
    </source>
</evidence>
<dbReference type="CDD" id="cd00866">
    <property type="entry name" value="PEBP_euk"/>
    <property type="match status" value="1"/>
</dbReference>
<feature type="region of interest" description="Disordered" evidence="8">
    <location>
        <begin position="122"/>
        <end position="148"/>
    </location>
</feature>